<reference evidence="3" key="1">
    <citation type="submission" date="2009-08" db="EMBL/GenBank/DDBJ databases">
        <authorList>
            <consortium name="US DOE Joint Genome Institute"/>
            <person name="Lucas S."/>
            <person name="Copeland A."/>
            <person name="Lapidus A."/>
            <person name="Glavina del Rio T."/>
            <person name="Dalin E."/>
            <person name="Tice H."/>
            <person name="Bruce D."/>
            <person name="Barry K."/>
            <person name="Pitluck S."/>
            <person name="Lowry S."/>
            <person name="Larimer F."/>
            <person name="Land M."/>
            <person name="Hauser L."/>
            <person name="Kyrpides N."/>
            <person name="Ivanova N."/>
            <person name="McMahon K.D."/>
            <person name="Hugenholtz P."/>
        </authorList>
    </citation>
    <scope>NUCLEOTIDE SEQUENCE</scope>
    <source>
        <strain evidence="3">UW-1</strain>
    </source>
</reference>
<dbReference type="KEGG" id="app:CAP2UW1_0872"/>
<name>C7RNS3_ACCRE</name>
<evidence type="ECO:0000256" key="1">
    <source>
        <dbReference type="SAM" id="Phobius"/>
    </source>
</evidence>
<evidence type="ECO:0000256" key="2">
    <source>
        <dbReference type="SAM" id="SignalP"/>
    </source>
</evidence>
<feature type="chain" id="PRO_5002983908" description="PEP-CTERM protein-sorting domain-containing protein" evidence="2">
    <location>
        <begin position="27"/>
        <end position="228"/>
    </location>
</feature>
<protein>
    <recommendedName>
        <fullName evidence="4">PEP-CTERM protein-sorting domain-containing protein</fullName>
    </recommendedName>
</protein>
<feature type="signal peptide" evidence="2">
    <location>
        <begin position="1"/>
        <end position="26"/>
    </location>
</feature>
<keyword evidence="2" id="KW-0732">Signal</keyword>
<keyword evidence="1" id="KW-0812">Transmembrane</keyword>
<sequence precursor="true">MSYQTSKRFHFLCLVLASLPVSLAQAAAPVYFSPTSDGNQAWPGMLGNDFAVTNSLVQVSALGAFTGSTAGFANGTTVKVGLFDVTDLYDDNSGTNSISQVIAPITFTGNVGTVISSYAYQNVTPTLLTNGHVYSIQASGFNSNDQNFNTNIGGATQMFETLGGALVQKNGRYAGSAGLGVAGTSGSWSFGGGSALVAVVPEAEIWAMMLTGLGIVGVVARRRKTTRG</sequence>
<gene>
    <name evidence="3" type="ordered locus">CAP2UW1_0872</name>
</gene>
<reference evidence="3" key="2">
    <citation type="submission" date="2009-09" db="EMBL/GenBank/DDBJ databases">
        <title>Complete sequence of chromosome of Candidatus Accumulibacter phosphatis clade IIA str. UW-1.</title>
        <authorList>
            <consortium name="US DOE Joint Genome Institute"/>
            <person name="Martin H.G."/>
            <person name="Ivanova N."/>
            <person name="Kunin V."/>
            <person name="Warnecke F."/>
            <person name="Barry K."/>
            <person name="He S."/>
            <person name="Salamov A."/>
            <person name="Szeto E."/>
            <person name="Dalin E."/>
            <person name="Pangilinan J.L."/>
            <person name="Lapidus A."/>
            <person name="Lowry S."/>
            <person name="Kyrpides N.C."/>
            <person name="McMahon K.D."/>
            <person name="Hugenholtz P."/>
        </authorList>
    </citation>
    <scope>NUCLEOTIDE SEQUENCE [LARGE SCALE GENOMIC DNA]</scope>
    <source>
        <strain evidence="3">UW-1</strain>
    </source>
</reference>
<proteinExistence type="predicted"/>
<keyword evidence="1" id="KW-0472">Membrane</keyword>
<accession>C7RNS3</accession>
<evidence type="ECO:0000313" key="3">
    <source>
        <dbReference type="EMBL" id="ACV34209.1"/>
    </source>
</evidence>
<dbReference type="HOGENOM" id="CLU_1212661_0_0_4"/>
<keyword evidence="1" id="KW-1133">Transmembrane helix</keyword>
<dbReference type="AlphaFoldDB" id="C7RNS3"/>
<evidence type="ECO:0008006" key="4">
    <source>
        <dbReference type="Google" id="ProtNLM"/>
    </source>
</evidence>
<feature type="transmembrane region" description="Helical" evidence="1">
    <location>
        <begin position="203"/>
        <end position="220"/>
    </location>
</feature>
<organism evidence="3">
    <name type="scientific">Accumulibacter regalis</name>
    <dbReference type="NCBI Taxonomy" id="522306"/>
    <lineage>
        <taxon>Bacteria</taxon>
        <taxon>Pseudomonadati</taxon>
        <taxon>Pseudomonadota</taxon>
        <taxon>Betaproteobacteria</taxon>
        <taxon>Candidatus Accumulibacter</taxon>
    </lineage>
</organism>
<dbReference type="EMBL" id="CP001715">
    <property type="protein sequence ID" value="ACV34209.1"/>
    <property type="molecule type" value="Genomic_DNA"/>
</dbReference>